<dbReference type="GO" id="GO:0005509">
    <property type="term" value="F:calcium ion binding"/>
    <property type="evidence" value="ECO:0007669"/>
    <property type="project" value="InterPro"/>
</dbReference>
<dbReference type="PROSITE" id="PS50222">
    <property type="entry name" value="EF_HAND_2"/>
    <property type="match status" value="2"/>
</dbReference>
<dbReference type="InterPro" id="IPR011992">
    <property type="entry name" value="EF-hand-dom_pair"/>
</dbReference>
<feature type="domain" description="EF-hand" evidence="6">
    <location>
        <begin position="351"/>
        <end position="386"/>
    </location>
</feature>
<evidence type="ECO:0000259" key="6">
    <source>
        <dbReference type="PROSITE" id="PS50222"/>
    </source>
</evidence>
<feature type="transmembrane region" description="Helical" evidence="4">
    <location>
        <begin position="209"/>
        <end position="228"/>
    </location>
</feature>
<evidence type="ECO:0000313" key="7">
    <source>
        <dbReference type="EMBL" id="PWA35765.1"/>
    </source>
</evidence>
<evidence type="ECO:0000256" key="1">
    <source>
        <dbReference type="ARBA" id="ARBA00022449"/>
    </source>
</evidence>
<proteinExistence type="predicted"/>
<protein>
    <submittedName>
        <fullName evidence="7">EF-hand domain pair</fullName>
    </submittedName>
</protein>
<dbReference type="Proteomes" id="UP000245207">
    <property type="component" value="Unassembled WGS sequence"/>
</dbReference>
<name>A0A2U1KG62_ARTAN</name>
<dbReference type="EMBL" id="PKPP01019404">
    <property type="protein sequence ID" value="PWA35765.1"/>
    <property type="molecule type" value="Genomic_DNA"/>
</dbReference>
<feature type="transmembrane region" description="Helical" evidence="4">
    <location>
        <begin position="136"/>
        <end position="162"/>
    </location>
</feature>
<dbReference type="OrthoDB" id="26525at2759"/>
<feature type="transmembrane region" description="Helical" evidence="4">
    <location>
        <begin position="494"/>
        <end position="514"/>
    </location>
</feature>
<feature type="transmembrane region" description="Helical" evidence="4">
    <location>
        <begin position="535"/>
        <end position="556"/>
    </location>
</feature>
<dbReference type="PANTHER" id="PTHR31503:SF85">
    <property type="entry name" value="CALCIUM-BINDING EF-HAND FAMILY PROTEIN"/>
    <property type="match status" value="1"/>
</dbReference>
<keyword evidence="5" id="KW-0732">Signal</keyword>
<dbReference type="GO" id="GO:0006874">
    <property type="term" value="P:intracellular calcium ion homeostasis"/>
    <property type="evidence" value="ECO:0007669"/>
    <property type="project" value="TreeGrafter"/>
</dbReference>
<feature type="transmembrane region" description="Helical" evidence="4">
    <location>
        <begin position="70"/>
        <end position="88"/>
    </location>
</feature>
<dbReference type="SUPFAM" id="SSF47473">
    <property type="entry name" value="EF-hand"/>
    <property type="match status" value="1"/>
</dbReference>
<feature type="chain" id="PRO_5015607062" evidence="5">
    <location>
        <begin position="23"/>
        <end position="611"/>
    </location>
</feature>
<dbReference type="PROSITE" id="PS00018">
    <property type="entry name" value="EF_HAND_1"/>
    <property type="match status" value="1"/>
</dbReference>
<feature type="transmembrane region" description="Helical" evidence="4">
    <location>
        <begin position="589"/>
        <end position="607"/>
    </location>
</feature>
<dbReference type="InterPro" id="IPR002048">
    <property type="entry name" value="EF_hand_dom"/>
</dbReference>
<reference evidence="7 8" key="1">
    <citation type="journal article" date="2018" name="Mol. Plant">
        <title>The genome of Artemisia annua provides insight into the evolution of Asteraceae family and artemisinin biosynthesis.</title>
        <authorList>
            <person name="Shen Q."/>
            <person name="Zhang L."/>
            <person name="Liao Z."/>
            <person name="Wang S."/>
            <person name="Yan T."/>
            <person name="Shi P."/>
            <person name="Liu M."/>
            <person name="Fu X."/>
            <person name="Pan Q."/>
            <person name="Wang Y."/>
            <person name="Lv Z."/>
            <person name="Lu X."/>
            <person name="Zhang F."/>
            <person name="Jiang W."/>
            <person name="Ma Y."/>
            <person name="Chen M."/>
            <person name="Hao X."/>
            <person name="Li L."/>
            <person name="Tang Y."/>
            <person name="Lv G."/>
            <person name="Zhou Y."/>
            <person name="Sun X."/>
            <person name="Brodelius P.E."/>
            <person name="Rose J.K.C."/>
            <person name="Tang K."/>
        </authorList>
    </citation>
    <scope>NUCLEOTIDE SEQUENCE [LARGE SCALE GENOMIC DNA]</scope>
    <source>
        <strain evidence="8">cv. Huhao1</strain>
        <tissue evidence="7">Leaf</tissue>
    </source>
</reference>
<keyword evidence="8" id="KW-1185">Reference proteome</keyword>
<dbReference type="GO" id="GO:0015369">
    <property type="term" value="F:calcium:proton antiporter activity"/>
    <property type="evidence" value="ECO:0007669"/>
    <property type="project" value="TreeGrafter"/>
</dbReference>
<dbReference type="CDD" id="cd00051">
    <property type="entry name" value="EFh"/>
    <property type="match status" value="1"/>
</dbReference>
<sequence length="611" mass="69445">MKSFQVIVLTLSMLMNISMVKGRWQDLETYSNENPLNLRLEISNSSTLYAEQRCKSLYGFFPCADTLPEGVFLMFMYMYLMMLGEKWIHKGSEALFVWIGNKALGASVFRVLMALPRIVLLLVTGILSSASDAQNLVVLGVGMYAGSTVITLTLIWGIRIILSRHKLEKGSSPESDHQQSSSIKNLSLKHKLSYLTDTGVNIDKETGDIAVIMLLSLIPFAFVGLLHFMNTSAMTLFALIVSGVSILLYFGYQVGHPWIRVRSLAYLKQENLHIRFIYHLQRISHDDHVDEQGKFNKPCLERCCSVLFVYKVKLLSINKQRSNLTIIEQIMPRILKQVLEKHGLVKEDGKPDREKIEGLFSQHDKDSDDVIHKDELKKFIETLDFGISLDHDKVLDELVKEFDHDKNQLVEKKEFVDGFIKWIEKAINHDQNIKDPKKAIEKFEKDSWEEIDTLLKREKPKATIVYAILGIAIIITITYAFITSVAQFSTAAHIPFIFTSFVMVPIALNAKMVIDALLNAQPHFRKNASLAFSEIYNGLVMNNLLGLLTLLAVVYIKGLSWTYSSEVLAILIPCAIVGLFAFKRDNYPLWASLSAILLYPVSVYIYYVCKH</sequence>
<dbReference type="Pfam" id="PF13499">
    <property type="entry name" value="EF-hand_7"/>
    <property type="match status" value="1"/>
</dbReference>
<dbReference type="Gene3D" id="1.10.238.10">
    <property type="entry name" value="EF-hand"/>
    <property type="match status" value="1"/>
</dbReference>
<keyword evidence="1" id="KW-0050">Antiport</keyword>
<organism evidence="7 8">
    <name type="scientific">Artemisia annua</name>
    <name type="common">Sweet wormwood</name>
    <dbReference type="NCBI Taxonomy" id="35608"/>
    <lineage>
        <taxon>Eukaryota</taxon>
        <taxon>Viridiplantae</taxon>
        <taxon>Streptophyta</taxon>
        <taxon>Embryophyta</taxon>
        <taxon>Tracheophyta</taxon>
        <taxon>Spermatophyta</taxon>
        <taxon>Magnoliopsida</taxon>
        <taxon>eudicotyledons</taxon>
        <taxon>Gunneridae</taxon>
        <taxon>Pentapetalae</taxon>
        <taxon>asterids</taxon>
        <taxon>campanulids</taxon>
        <taxon>Asterales</taxon>
        <taxon>Asteraceae</taxon>
        <taxon>Asteroideae</taxon>
        <taxon>Anthemideae</taxon>
        <taxon>Artemisiinae</taxon>
        <taxon>Artemisia</taxon>
    </lineage>
</organism>
<comment type="caution">
    <text evidence="7">The sequence shown here is derived from an EMBL/GenBank/DDBJ whole genome shotgun (WGS) entry which is preliminary data.</text>
</comment>
<dbReference type="InterPro" id="IPR004713">
    <property type="entry name" value="CaH_exchang"/>
</dbReference>
<feature type="transmembrane region" description="Helical" evidence="4">
    <location>
        <begin position="464"/>
        <end position="482"/>
    </location>
</feature>
<dbReference type="GO" id="GO:0016020">
    <property type="term" value="C:membrane"/>
    <property type="evidence" value="ECO:0007669"/>
    <property type="project" value="InterPro"/>
</dbReference>
<dbReference type="InterPro" id="IPR018247">
    <property type="entry name" value="EF_Hand_1_Ca_BS"/>
</dbReference>
<evidence type="ECO:0000256" key="3">
    <source>
        <dbReference type="ARBA" id="ARBA00023065"/>
    </source>
</evidence>
<feature type="transmembrane region" description="Helical" evidence="4">
    <location>
        <begin position="234"/>
        <end position="252"/>
    </location>
</feature>
<keyword evidence="4" id="KW-0812">Transmembrane</keyword>
<keyword evidence="2" id="KW-0106">Calcium</keyword>
<gene>
    <name evidence="7" type="ORF">CTI12_AA606390</name>
</gene>
<feature type="signal peptide" evidence="5">
    <location>
        <begin position="1"/>
        <end position="22"/>
    </location>
</feature>
<feature type="domain" description="EF-hand" evidence="6">
    <location>
        <begin position="390"/>
        <end position="425"/>
    </location>
</feature>
<keyword evidence="1" id="KW-0813">Transport</keyword>
<evidence type="ECO:0000256" key="5">
    <source>
        <dbReference type="SAM" id="SignalP"/>
    </source>
</evidence>
<accession>A0A2U1KG62</accession>
<dbReference type="AlphaFoldDB" id="A0A2U1KG62"/>
<evidence type="ECO:0000256" key="4">
    <source>
        <dbReference type="SAM" id="Phobius"/>
    </source>
</evidence>
<keyword evidence="4" id="KW-0472">Membrane</keyword>
<feature type="transmembrane region" description="Helical" evidence="4">
    <location>
        <begin position="108"/>
        <end position="130"/>
    </location>
</feature>
<keyword evidence="3" id="KW-0406">Ion transport</keyword>
<evidence type="ECO:0000256" key="2">
    <source>
        <dbReference type="ARBA" id="ARBA00022837"/>
    </source>
</evidence>
<feature type="transmembrane region" description="Helical" evidence="4">
    <location>
        <begin position="562"/>
        <end position="582"/>
    </location>
</feature>
<evidence type="ECO:0000313" key="8">
    <source>
        <dbReference type="Proteomes" id="UP000245207"/>
    </source>
</evidence>
<dbReference type="PANTHER" id="PTHR31503">
    <property type="entry name" value="VACUOLAR CALCIUM ION TRANSPORTER"/>
    <property type="match status" value="1"/>
</dbReference>
<keyword evidence="4" id="KW-1133">Transmembrane helix</keyword>